<protein>
    <recommendedName>
        <fullName evidence="3">Tektin</fullName>
    </recommendedName>
</protein>
<keyword evidence="4" id="KW-0175">Coiled coil</keyword>
<comment type="subcellular location">
    <subcellularLocation>
        <location evidence="3">Cytoplasm</location>
        <location evidence="3">Cytoskeleton</location>
        <location evidence="3">Cilium axoneme</location>
    </subcellularLocation>
</comment>
<accession>A0ABR0YP69</accession>
<keyword evidence="3" id="KW-0969">Cilium</keyword>
<dbReference type="Proteomes" id="UP001369086">
    <property type="component" value="Unassembled WGS sequence"/>
</dbReference>
<keyword evidence="6" id="KW-1185">Reference proteome</keyword>
<evidence type="ECO:0000256" key="4">
    <source>
        <dbReference type="SAM" id="Coils"/>
    </source>
</evidence>
<reference evidence="5 6" key="1">
    <citation type="submission" date="2021-05" db="EMBL/GenBank/DDBJ databases">
        <authorList>
            <person name="Zahm M."/>
            <person name="Klopp C."/>
            <person name="Cabau C."/>
            <person name="Kuhl H."/>
            <person name="Suciu R."/>
            <person name="Ciorpac M."/>
            <person name="Holostenco D."/>
            <person name="Gessner J."/>
            <person name="Wuertz S."/>
            <person name="Hohne C."/>
            <person name="Stock M."/>
            <person name="Gislard M."/>
            <person name="Lluch J."/>
            <person name="Milhes M."/>
            <person name="Lampietro C."/>
            <person name="Lopez Roques C."/>
            <person name="Donnadieu C."/>
            <person name="Du K."/>
            <person name="Schartl M."/>
            <person name="Guiguen Y."/>
        </authorList>
    </citation>
    <scope>NUCLEOTIDE SEQUENCE [LARGE SCALE GENOMIC DNA]</scope>
    <source>
        <strain evidence="5">Hh-F2</strain>
        <tissue evidence="5">Blood</tissue>
    </source>
</reference>
<dbReference type="PRINTS" id="PR00511">
    <property type="entry name" value="TEKTIN"/>
</dbReference>
<keyword evidence="3" id="KW-0966">Cell projection</keyword>
<keyword evidence="3" id="KW-0282">Flagellum</keyword>
<dbReference type="PANTHER" id="PTHR19960">
    <property type="entry name" value="TEKTIN"/>
    <property type="match status" value="1"/>
</dbReference>
<evidence type="ECO:0000313" key="6">
    <source>
        <dbReference type="Proteomes" id="UP001369086"/>
    </source>
</evidence>
<dbReference type="PANTHER" id="PTHR19960:SF7">
    <property type="entry name" value="TEKTIN"/>
    <property type="match status" value="1"/>
</dbReference>
<evidence type="ECO:0000313" key="5">
    <source>
        <dbReference type="EMBL" id="KAK6474365.1"/>
    </source>
</evidence>
<evidence type="ECO:0000256" key="2">
    <source>
        <dbReference type="ARBA" id="ARBA00022490"/>
    </source>
</evidence>
<dbReference type="InterPro" id="IPR000435">
    <property type="entry name" value="Tektins"/>
</dbReference>
<proteinExistence type="inferred from homology"/>
<dbReference type="Pfam" id="PF03148">
    <property type="entry name" value="Tektin"/>
    <property type="match status" value="1"/>
</dbReference>
<keyword evidence="2" id="KW-0963">Cytoplasm</keyword>
<organism evidence="5 6">
    <name type="scientific">Huso huso</name>
    <name type="common">Beluga</name>
    <name type="synonym">Acipenser huso</name>
    <dbReference type="NCBI Taxonomy" id="61971"/>
    <lineage>
        <taxon>Eukaryota</taxon>
        <taxon>Metazoa</taxon>
        <taxon>Chordata</taxon>
        <taxon>Craniata</taxon>
        <taxon>Vertebrata</taxon>
        <taxon>Euteleostomi</taxon>
        <taxon>Actinopterygii</taxon>
        <taxon>Chondrostei</taxon>
        <taxon>Acipenseriformes</taxon>
        <taxon>Acipenseridae</taxon>
        <taxon>Huso</taxon>
    </lineage>
</organism>
<comment type="similarity">
    <text evidence="1 3">Belongs to the tektin family.</text>
</comment>
<feature type="coiled-coil region" evidence="4">
    <location>
        <begin position="344"/>
        <end position="385"/>
    </location>
</feature>
<dbReference type="EMBL" id="JAHFZB010000025">
    <property type="protein sequence ID" value="KAK6474365.1"/>
    <property type="molecule type" value="Genomic_DNA"/>
</dbReference>
<dbReference type="InterPro" id="IPR048256">
    <property type="entry name" value="Tektin-like"/>
</dbReference>
<evidence type="ECO:0000256" key="1">
    <source>
        <dbReference type="ARBA" id="ARBA00007209"/>
    </source>
</evidence>
<sequence length="435" mass="49821">MASLRVKPGQRLTVSDWHSNSHQISSNAERQRWGSHCTRQEARGLRSETSNKTKWDEQDTCTRLSDRIDEVTKWKDSLLKCLEDVDTEIKALTTVKESTEKALAATSLPLDVAIECLTLREGRRGNDLVRDPVEAELHKEVEVIDRARKVLQQKVSQAFEQLCLLQEVRQQLTFDLRHKIEALDVDRSCLSLNVNSAGLSLKLSPSRVPPGGVTVPSSCLSTDPQQWEKFSHYNCNRAQEEMRASTQLREAMRVIMGQTHNELEAQRVACDFALRKRHRELERARDELHWQQSNMKEEIQEMENDLRGLEDDLQAKMAPLKLAHTRLETRTYRPGADLCRDQVQHGLTDEVQQLEGTMTALKQKRAQSQDVLHALSQQLTRIEEDIACKTSSLSLERRSLDTRSKLIVPPEKHVPETDTFNRTLSPVKSRQLELA</sequence>
<comment type="caution">
    <text evidence="5">The sequence shown here is derived from an EMBL/GenBank/DDBJ whole genome shotgun (WGS) entry which is preliminary data.</text>
</comment>
<evidence type="ECO:0000256" key="3">
    <source>
        <dbReference type="RuleBase" id="RU367040"/>
    </source>
</evidence>
<name>A0ABR0YP69_HUSHU</name>
<feature type="coiled-coil region" evidence="4">
    <location>
        <begin position="278"/>
        <end position="312"/>
    </location>
</feature>
<gene>
    <name evidence="5" type="ORF">HHUSO_G25165</name>
</gene>